<dbReference type="PANTHER" id="PTHR47901:SF3">
    <property type="entry name" value="CASPASE-1"/>
    <property type="match status" value="1"/>
</dbReference>
<dbReference type="InterPro" id="IPR011029">
    <property type="entry name" value="DEATH-like_dom_sf"/>
</dbReference>
<dbReference type="SUPFAM" id="SSF47986">
    <property type="entry name" value="DEATH domain"/>
    <property type="match status" value="1"/>
</dbReference>
<feature type="region of interest" description="Disordered" evidence="1">
    <location>
        <begin position="208"/>
        <end position="244"/>
    </location>
</feature>
<dbReference type="GO" id="GO:0042981">
    <property type="term" value="P:regulation of apoptotic process"/>
    <property type="evidence" value="ECO:0007669"/>
    <property type="project" value="InterPro"/>
</dbReference>
<dbReference type="AlphaFoldDB" id="A0AAV6FRF2"/>
<dbReference type="Gene3D" id="1.20.930.20">
    <property type="entry name" value="Adaptor protein Cbl, N-terminal domain"/>
    <property type="match status" value="1"/>
</dbReference>
<comment type="caution">
    <text evidence="3">The sequence shown here is derived from an EMBL/GenBank/DDBJ whole genome shotgun (WGS) entry which is preliminary data.</text>
</comment>
<dbReference type="PROSITE" id="PS50209">
    <property type="entry name" value="CARD"/>
    <property type="match status" value="1"/>
</dbReference>
<dbReference type="Proteomes" id="UP000823561">
    <property type="component" value="Chromosome 19"/>
</dbReference>
<reference evidence="3" key="1">
    <citation type="submission" date="2020-10" db="EMBL/GenBank/DDBJ databases">
        <title>Chromosome-scale genome assembly of the Allis shad, Alosa alosa.</title>
        <authorList>
            <person name="Margot Z."/>
            <person name="Christophe K."/>
            <person name="Cabau C."/>
            <person name="Louis A."/>
            <person name="Berthelot C."/>
            <person name="Parey E."/>
            <person name="Roest Crollius H."/>
            <person name="Montfort J."/>
            <person name="Robinson-Rechavi M."/>
            <person name="Bucao C."/>
            <person name="Bouchez O."/>
            <person name="Gislard M."/>
            <person name="Lluch J."/>
            <person name="Milhes M."/>
            <person name="Lampietro C."/>
            <person name="Lopez Roques C."/>
            <person name="Donnadieu C."/>
            <person name="Braasch I."/>
            <person name="Desvignes T."/>
            <person name="Postlethwait J."/>
            <person name="Bobe J."/>
            <person name="Guiguen Y."/>
        </authorList>
    </citation>
    <scope>NUCLEOTIDE SEQUENCE</scope>
    <source>
        <strain evidence="3">M-15738</strain>
        <tissue evidence="3">Blood</tissue>
    </source>
</reference>
<dbReference type="GO" id="GO:0006508">
    <property type="term" value="P:proteolysis"/>
    <property type="evidence" value="ECO:0007669"/>
    <property type="project" value="InterPro"/>
</dbReference>
<sequence>MDLITSAIEPIKFIAETVYELFMKEKSNKEQCQRLAKCVRALVATLDALRCQQDLSAHSTVLQQRLGELRVTLEAAEALMLKREGTSQIKKLLKANKTSDKLDDLFQQLHDEHKQLALLLQVENRETAGATLRKVDIVQDTMDGTAAKVTAVHEQVDSTLQKVHNVDAKMDDSQKQMGALHDKVAKSQETMDSLHEKVEKLIKVASLDASSGGPTNPNPGAPSGVPTNPNPGPAARPADPPLPEDAAAALGAVRSRFVEKASLPLLKQLLDELQTARVLNSEEAESVLEEQSARADRARCLIDTVRKKGRRASETMITHLRDKDPELAQTLGLA</sequence>
<dbReference type="GO" id="GO:0050727">
    <property type="term" value="P:regulation of inflammatory response"/>
    <property type="evidence" value="ECO:0007669"/>
    <property type="project" value="TreeGrafter"/>
</dbReference>
<dbReference type="SMART" id="SM00114">
    <property type="entry name" value="CARD"/>
    <property type="match status" value="1"/>
</dbReference>
<accession>A0AAV6FRF2</accession>
<dbReference type="InterPro" id="IPR059179">
    <property type="entry name" value="MLKL-like_MCAfunc"/>
</dbReference>
<dbReference type="InterPro" id="IPR001315">
    <property type="entry name" value="CARD"/>
</dbReference>
<dbReference type="Gene3D" id="1.20.5.340">
    <property type="match status" value="1"/>
</dbReference>
<organism evidence="3 4">
    <name type="scientific">Alosa alosa</name>
    <name type="common">allis shad</name>
    <dbReference type="NCBI Taxonomy" id="278164"/>
    <lineage>
        <taxon>Eukaryota</taxon>
        <taxon>Metazoa</taxon>
        <taxon>Chordata</taxon>
        <taxon>Craniata</taxon>
        <taxon>Vertebrata</taxon>
        <taxon>Euteleostomi</taxon>
        <taxon>Actinopterygii</taxon>
        <taxon>Neopterygii</taxon>
        <taxon>Teleostei</taxon>
        <taxon>Clupei</taxon>
        <taxon>Clupeiformes</taxon>
        <taxon>Clupeoidei</taxon>
        <taxon>Clupeidae</taxon>
        <taxon>Alosa</taxon>
    </lineage>
</organism>
<dbReference type="InterPro" id="IPR054000">
    <property type="entry name" value="MLKL_N"/>
</dbReference>
<dbReference type="EMBL" id="JADWDJ010000019">
    <property type="protein sequence ID" value="KAG5265283.1"/>
    <property type="molecule type" value="Genomic_DNA"/>
</dbReference>
<dbReference type="GO" id="GO:0072557">
    <property type="term" value="C:IPAF inflammasome complex"/>
    <property type="evidence" value="ECO:0007669"/>
    <property type="project" value="TreeGrafter"/>
</dbReference>
<dbReference type="InterPro" id="IPR036537">
    <property type="entry name" value="Adaptor_Cbl_N_dom_sf"/>
</dbReference>
<dbReference type="GO" id="GO:0007166">
    <property type="term" value="P:cell surface receptor signaling pathway"/>
    <property type="evidence" value="ECO:0007669"/>
    <property type="project" value="InterPro"/>
</dbReference>
<dbReference type="GO" id="GO:0004197">
    <property type="term" value="F:cysteine-type endopeptidase activity"/>
    <property type="evidence" value="ECO:0007669"/>
    <property type="project" value="InterPro"/>
</dbReference>
<dbReference type="GO" id="GO:0072559">
    <property type="term" value="C:NLRP3 inflammasome complex"/>
    <property type="evidence" value="ECO:0007669"/>
    <property type="project" value="TreeGrafter"/>
</dbReference>
<dbReference type="PANTHER" id="PTHR47901">
    <property type="entry name" value="CASPASE RECRUITMENT DOMAIN-CONTAINING PROTEIN 18"/>
    <property type="match status" value="1"/>
</dbReference>
<name>A0AAV6FRF2_9TELE</name>
<gene>
    <name evidence="3" type="ORF">AALO_G00240550</name>
</gene>
<dbReference type="Pfam" id="PF00619">
    <property type="entry name" value="CARD"/>
    <property type="match status" value="1"/>
</dbReference>
<evidence type="ECO:0000313" key="4">
    <source>
        <dbReference type="Proteomes" id="UP000823561"/>
    </source>
</evidence>
<evidence type="ECO:0000259" key="2">
    <source>
        <dbReference type="PROSITE" id="PS50209"/>
    </source>
</evidence>
<feature type="domain" description="CARD" evidence="2">
    <location>
        <begin position="242"/>
        <end position="334"/>
    </location>
</feature>
<evidence type="ECO:0000313" key="3">
    <source>
        <dbReference type="EMBL" id="KAG5265283.1"/>
    </source>
</evidence>
<dbReference type="CDD" id="cd21037">
    <property type="entry name" value="MLKL_NTD"/>
    <property type="match status" value="1"/>
</dbReference>
<dbReference type="GO" id="GO:0097169">
    <property type="term" value="C:AIM2 inflammasome complex"/>
    <property type="evidence" value="ECO:0007669"/>
    <property type="project" value="TreeGrafter"/>
</dbReference>
<proteinExistence type="predicted"/>
<dbReference type="Pfam" id="PF22215">
    <property type="entry name" value="MLKL_N"/>
    <property type="match status" value="1"/>
</dbReference>
<keyword evidence="4" id="KW-1185">Reference proteome</keyword>
<feature type="compositionally biased region" description="Pro residues" evidence="1">
    <location>
        <begin position="228"/>
        <end position="243"/>
    </location>
</feature>
<protein>
    <recommendedName>
        <fullName evidence="2">CARD domain-containing protein</fullName>
    </recommendedName>
</protein>
<evidence type="ECO:0000256" key="1">
    <source>
        <dbReference type="SAM" id="MobiDB-lite"/>
    </source>
</evidence>
<dbReference type="Gene3D" id="1.10.533.10">
    <property type="entry name" value="Death Domain, Fas"/>
    <property type="match status" value="1"/>
</dbReference>
<dbReference type="InterPro" id="IPR002398">
    <property type="entry name" value="Pept_C14"/>
</dbReference>